<dbReference type="InterPro" id="IPR052958">
    <property type="entry name" value="IFN-induced_PKR_regulator"/>
</dbReference>
<keyword evidence="1" id="KW-0472">Membrane</keyword>
<comment type="caution">
    <text evidence="2">The sequence shown here is derived from an EMBL/GenBank/DDBJ whole genome shotgun (WGS) entry which is preliminary data.</text>
</comment>
<evidence type="ECO:0000313" key="2">
    <source>
        <dbReference type="EMBL" id="KAK4887876.1"/>
    </source>
</evidence>
<evidence type="ECO:0000313" key="3">
    <source>
        <dbReference type="Proteomes" id="UP001353858"/>
    </source>
</evidence>
<dbReference type="PANTHER" id="PTHR46289:SF17">
    <property type="entry name" value="HAT C-TERMINAL DIMERISATION DOMAIN-CONTAINING PROTEIN"/>
    <property type="match status" value="1"/>
</dbReference>
<sequence length="204" mass="23276">MDRSSPSSQSASLLVLILRFDFVLSLTLTAAAVVLDLRLRCEMVEDVLKTLEKYRETKFKENSQVACLIVEPLDIPIQAPRTVKRSTHRSNIESPDVKEYYRLNVFLPFIDFVLGQLRSHFSKNDHSLIVDLFTLIPSSIVNTTNFRAVVAAARVYSCDLPHRFSLSGEITLWKELWSGREHLPQTAAEAHQEANEFFLNVKIL</sequence>
<keyword evidence="1" id="KW-0812">Transmembrane</keyword>
<dbReference type="PANTHER" id="PTHR46289">
    <property type="entry name" value="52 KDA REPRESSOR OF THE INHIBITOR OF THE PROTEIN KINASE-LIKE PROTEIN-RELATED"/>
    <property type="match status" value="1"/>
</dbReference>
<name>A0AAN7PPS9_9COLE</name>
<accession>A0AAN7PPS9</accession>
<protein>
    <submittedName>
        <fullName evidence="2">Uncharacterized protein</fullName>
    </submittedName>
</protein>
<dbReference type="EMBL" id="JARPUR010000001">
    <property type="protein sequence ID" value="KAK4887876.1"/>
    <property type="molecule type" value="Genomic_DNA"/>
</dbReference>
<evidence type="ECO:0000256" key="1">
    <source>
        <dbReference type="SAM" id="Phobius"/>
    </source>
</evidence>
<dbReference type="Proteomes" id="UP001353858">
    <property type="component" value="Unassembled WGS sequence"/>
</dbReference>
<keyword evidence="3" id="KW-1185">Reference proteome</keyword>
<reference evidence="3" key="1">
    <citation type="submission" date="2023-01" db="EMBL/GenBank/DDBJ databases">
        <title>Key to firefly adult light organ development and bioluminescence: homeobox transcription factors regulate luciferase expression and transportation to peroxisome.</title>
        <authorList>
            <person name="Fu X."/>
        </authorList>
    </citation>
    <scope>NUCLEOTIDE SEQUENCE [LARGE SCALE GENOMIC DNA]</scope>
</reference>
<gene>
    <name evidence="2" type="ORF">RN001_004147</name>
</gene>
<keyword evidence="1" id="KW-1133">Transmembrane helix</keyword>
<feature type="transmembrane region" description="Helical" evidence="1">
    <location>
        <begin position="12"/>
        <end position="35"/>
    </location>
</feature>
<organism evidence="2 3">
    <name type="scientific">Aquatica leii</name>
    <dbReference type="NCBI Taxonomy" id="1421715"/>
    <lineage>
        <taxon>Eukaryota</taxon>
        <taxon>Metazoa</taxon>
        <taxon>Ecdysozoa</taxon>
        <taxon>Arthropoda</taxon>
        <taxon>Hexapoda</taxon>
        <taxon>Insecta</taxon>
        <taxon>Pterygota</taxon>
        <taxon>Neoptera</taxon>
        <taxon>Endopterygota</taxon>
        <taxon>Coleoptera</taxon>
        <taxon>Polyphaga</taxon>
        <taxon>Elateriformia</taxon>
        <taxon>Elateroidea</taxon>
        <taxon>Lampyridae</taxon>
        <taxon>Luciolinae</taxon>
        <taxon>Aquatica</taxon>
    </lineage>
</organism>
<proteinExistence type="predicted"/>
<dbReference type="AlphaFoldDB" id="A0AAN7PPS9"/>